<organism evidence="1 2">
    <name type="scientific">Algicella marina</name>
    <dbReference type="NCBI Taxonomy" id="2683284"/>
    <lineage>
        <taxon>Bacteria</taxon>
        <taxon>Pseudomonadati</taxon>
        <taxon>Pseudomonadota</taxon>
        <taxon>Alphaproteobacteria</taxon>
        <taxon>Rhodobacterales</taxon>
        <taxon>Paracoccaceae</taxon>
        <taxon>Algicella</taxon>
    </lineage>
</organism>
<protein>
    <submittedName>
        <fullName evidence="1">Uncharacterized protein</fullName>
    </submittedName>
</protein>
<name>A0A6P1SVQ3_9RHOB</name>
<dbReference type="Proteomes" id="UP000464495">
    <property type="component" value="Chromosome"/>
</dbReference>
<reference evidence="1 2" key="1">
    <citation type="submission" date="2019-12" db="EMBL/GenBank/DDBJ databases">
        <title>Complete genome sequence of Algicella marina strain 9Alg 56(T) isolated from the red alga Tichocarpus crinitus.</title>
        <authorList>
            <person name="Kim S.-G."/>
            <person name="Nedashkovskaya O.I."/>
        </authorList>
    </citation>
    <scope>NUCLEOTIDE SEQUENCE [LARGE SCALE GENOMIC DNA]</scope>
    <source>
        <strain evidence="1 2">9Alg 56</strain>
    </source>
</reference>
<accession>A0A6P1SVQ3</accession>
<evidence type="ECO:0000313" key="2">
    <source>
        <dbReference type="Proteomes" id="UP000464495"/>
    </source>
</evidence>
<evidence type="ECO:0000313" key="1">
    <source>
        <dbReference type="EMBL" id="QHQ33837.1"/>
    </source>
</evidence>
<dbReference type="KEGG" id="amaq:GO499_00905"/>
<gene>
    <name evidence="1" type="ORF">GO499_00905</name>
</gene>
<dbReference type="EMBL" id="CP046620">
    <property type="protein sequence ID" value="QHQ33837.1"/>
    <property type="molecule type" value="Genomic_DNA"/>
</dbReference>
<sequence>MLRRIQRGGEIRLRGAGDEGEGYAFETFVHLSAPVEGPGVALMHL</sequence>
<dbReference type="AlphaFoldDB" id="A0A6P1SVQ3"/>
<proteinExistence type="predicted"/>
<keyword evidence="2" id="KW-1185">Reference proteome</keyword>